<dbReference type="InterPro" id="IPR055256">
    <property type="entry name" value="KH_1_KHDC4/BBP-like"/>
</dbReference>
<sequence>MQQNSTTRQTQATKPIRRSRWGPPTNSTELTLPTAITAPMTAEQIEAYTMHFRIQEITHKLQTNTTLSSPAAQSNHPRSPSPAPEYDPSGRRTNTRPQRHRLRLERERHQLIQKAAQLIPHYQAPTGYHTANRGRAPFSFQLQEKVYIPTRDFPSTNFLGQLLGPRGRSLAELSARSGASIVIRGRGSVKEGRGRYYRGRDAQEPLHCLITASTRLEVVEAKRLVEEVIENAILAPEAENERKRGQLRELAVLNGTFRDDERAADKIHRGGRLGGIVCRVCGGGGHIARDYTVSFPPEATNQGAWWPRSTL</sequence>
<dbReference type="InterPro" id="IPR032570">
    <property type="entry name" value="SF1-HH"/>
</dbReference>
<accession>A0AA39YAE9</accession>
<dbReference type="InterPro" id="IPR036612">
    <property type="entry name" value="KH_dom_type_1_sf"/>
</dbReference>
<keyword evidence="4" id="KW-0694">RNA-binding</keyword>
<protein>
    <recommendedName>
        <fullName evidence="5">Branchpoint-bridging protein</fullName>
    </recommendedName>
</protein>
<dbReference type="GO" id="GO:0000398">
    <property type="term" value="P:mRNA splicing, via spliceosome"/>
    <property type="evidence" value="ECO:0007669"/>
    <property type="project" value="UniProtKB-UniRule"/>
</dbReference>
<keyword evidence="2 5" id="KW-0863">Zinc-finger</keyword>
<evidence type="ECO:0000256" key="5">
    <source>
        <dbReference type="RuleBase" id="RU367126"/>
    </source>
</evidence>
<feature type="compositionally biased region" description="Polar residues" evidence="6">
    <location>
        <begin position="66"/>
        <end position="78"/>
    </location>
</feature>
<keyword evidence="5" id="KW-0539">Nucleus</keyword>
<dbReference type="EMBL" id="JAULSV010000003">
    <property type="protein sequence ID" value="KAK0649003.1"/>
    <property type="molecule type" value="Genomic_DNA"/>
</dbReference>
<proteinExistence type="inferred from homology"/>
<evidence type="ECO:0000256" key="2">
    <source>
        <dbReference type="ARBA" id="ARBA00022771"/>
    </source>
</evidence>
<dbReference type="InterPro" id="IPR004087">
    <property type="entry name" value="KH_dom"/>
</dbReference>
<dbReference type="PANTHER" id="PTHR11208">
    <property type="entry name" value="RNA-BINDING PROTEIN RELATED"/>
    <property type="match status" value="1"/>
</dbReference>
<evidence type="ECO:0000256" key="3">
    <source>
        <dbReference type="ARBA" id="ARBA00022833"/>
    </source>
</evidence>
<dbReference type="GO" id="GO:0008270">
    <property type="term" value="F:zinc ion binding"/>
    <property type="evidence" value="ECO:0007669"/>
    <property type="project" value="UniProtKB-UniRule"/>
</dbReference>
<evidence type="ECO:0000313" key="8">
    <source>
        <dbReference type="EMBL" id="KAK0649003.1"/>
    </source>
</evidence>
<organism evidence="8 9">
    <name type="scientific">Cercophora newfieldiana</name>
    <dbReference type="NCBI Taxonomy" id="92897"/>
    <lineage>
        <taxon>Eukaryota</taxon>
        <taxon>Fungi</taxon>
        <taxon>Dikarya</taxon>
        <taxon>Ascomycota</taxon>
        <taxon>Pezizomycotina</taxon>
        <taxon>Sordariomycetes</taxon>
        <taxon>Sordariomycetidae</taxon>
        <taxon>Sordariales</taxon>
        <taxon>Lasiosphaeriaceae</taxon>
        <taxon>Cercophora</taxon>
    </lineage>
</organism>
<comment type="similarity">
    <text evidence="5">Belongs to the BBP/SF1 family.</text>
</comment>
<dbReference type="GO" id="GO:0003729">
    <property type="term" value="F:mRNA binding"/>
    <property type="evidence" value="ECO:0007669"/>
    <property type="project" value="TreeGrafter"/>
</dbReference>
<feature type="domain" description="K Homology" evidence="7">
    <location>
        <begin position="140"/>
        <end position="230"/>
    </location>
</feature>
<keyword evidence="5" id="KW-0508">mRNA splicing</keyword>
<dbReference type="GO" id="GO:0005681">
    <property type="term" value="C:spliceosomal complex"/>
    <property type="evidence" value="ECO:0007669"/>
    <property type="project" value="UniProtKB-KW"/>
</dbReference>
<dbReference type="PANTHER" id="PTHR11208:SF45">
    <property type="entry name" value="SPLICING FACTOR 1"/>
    <property type="match status" value="1"/>
</dbReference>
<dbReference type="SUPFAM" id="SSF54791">
    <property type="entry name" value="Eukaryotic type KH-domain (KH-domain type I)"/>
    <property type="match status" value="1"/>
</dbReference>
<keyword evidence="1 5" id="KW-0479">Metal-binding</keyword>
<dbReference type="AlphaFoldDB" id="A0AA39YAE9"/>
<dbReference type="GO" id="GO:0045131">
    <property type="term" value="F:pre-mRNA branch point binding"/>
    <property type="evidence" value="ECO:0007669"/>
    <property type="project" value="UniProtKB-UniRule"/>
</dbReference>
<dbReference type="Proteomes" id="UP001174936">
    <property type="component" value="Unassembled WGS sequence"/>
</dbReference>
<dbReference type="InterPro" id="IPR045071">
    <property type="entry name" value="BBP-like"/>
</dbReference>
<keyword evidence="3 5" id="KW-0862">Zinc</keyword>
<evidence type="ECO:0000256" key="6">
    <source>
        <dbReference type="SAM" id="MobiDB-lite"/>
    </source>
</evidence>
<feature type="region of interest" description="Disordered" evidence="6">
    <location>
        <begin position="1"/>
        <end position="34"/>
    </location>
</feature>
<dbReference type="InterPro" id="IPR047086">
    <property type="entry name" value="SF1-HH_sf"/>
</dbReference>
<feature type="compositionally biased region" description="Polar residues" evidence="6">
    <location>
        <begin position="1"/>
        <end position="13"/>
    </location>
</feature>
<gene>
    <name evidence="8" type="ORF">B0T16DRAFT_436094</name>
</gene>
<evidence type="ECO:0000259" key="7">
    <source>
        <dbReference type="SMART" id="SM00322"/>
    </source>
</evidence>
<dbReference type="Pfam" id="PF16275">
    <property type="entry name" value="SF1-HH"/>
    <property type="match status" value="1"/>
</dbReference>
<comment type="caution">
    <text evidence="8">The sequence shown here is derived from an EMBL/GenBank/DDBJ whole genome shotgun (WGS) entry which is preliminary data.</text>
</comment>
<evidence type="ECO:0000256" key="4">
    <source>
        <dbReference type="ARBA" id="ARBA00022884"/>
    </source>
</evidence>
<comment type="function">
    <text evidence="5">Necessary for the splicing of pre-mRNA. Has a role in the recognition of the branch site (5'-UACUAAC-3'), the pyrimidine tract and the 3'-splice site at the 3'-end of introns.</text>
</comment>
<dbReference type="Gene3D" id="3.30.1370.10">
    <property type="entry name" value="K Homology domain, type 1"/>
    <property type="match status" value="1"/>
</dbReference>
<evidence type="ECO:0000313" key="9">
    <source>
        <dbReference type="Proteomes" id="UP001174936"/>
    </source>
</evidence>
<name>A0AA39YAE9_9PEZI</name>
<keyword evidence="5" id="KW-0747">Spliceosome</keyword>
<comment type="subcellular location">
    <subcellularLocation>
        <location evidence="5">Nucleus</location>
    </subcellularLocation>
</comment>
<keyword evidence="9" id="KW-1185">Reference proteome</keyword>
<reference evidence="8" key="1">
    <citation type="submission" date="2023-06" db="EMBL/GenBank/DDBJ databases">
        <title>Genome-scale phylogeny and comparative genomics of the fungal order Sordariales.</title>
        <authorList>
            <consortium name="Lawrence Berkeley National Laboratory"/>
            <person name="Hensen N."/>
            <person name="Bonometti L."/>
            <person name="Westerberg I."/>
            <person name="Brannstrom I.O."/>
            <person name="Guillou S."/>
            <person name="Cros-Aarteil S."/>
            <person name="Calhoun S."/>
            <person name="Haridas S."/>
            <person name="Kuo A."/>
            <person name="Mondo S."/>
            <person name="Pangilinan J."/>
            <person name="Riley R."/>
            <person name="Labutti K."/>
            <person name="Andreopoulos B."/>
            <person name="Lipzen A."/>
            <person name="Chen C."/>
            <person name="Yanf M."/>
            <person name="Daum C."/>
            <person name="Ng V."/>
            <person name="Clum A."/>
            <person name="Steindorff A."/>
            <person name="Ohm R."/>
            <person name="Martin F."/>
            <person name="Silar P."/>
            <person name="Natvig D."/>
            <person name="Lalanne C."/>
            <person name="Gautier V."/>
            <person name="Ament-Velasquez S.L."/>
            <person name="Kruys A."/>
            <person name="Hutchinson M.I."/>
            <person name="Powell A.J."/>
            <person name="Barry K."/>
            <person name="Miller A.N."/>
            <person name="Grigoriev I.V."/>
            <person name="Debuchy R."/>
            <person name="Gladieux P."/>
            <person name="Thoren M.H."/>
            <person name="Johannesson H."/>
        </authorList>
    </citation>
    <scope>NUCLEOTIDE SEQUENCE</scope>
    <source>
        <strain evidence="8">SMH2532-1</strain>
    </source>
</reference>
<keyword evidence="5" id="KW-0507">mRNA processing</keyword>
<dbReference type="Pfam" id="PF22675">
    <property type="entry name" value="KH-I_KHDC4-BBP"/>
    <property type="match status" value="1"/>
</dbReference>
<dbReference type="Gene3D" id="6.10.140.1790">
    <property type="match status" value="1"/>
</dbReference>
<feature type="region of interest" description="Disordered" evidence="6">
    <location>
        <begin position="66"/>
        <end position="100"/>
    </location>
</feature>
<dbReference type="SMART" id="SM00322">
    <property type="entry name" value="KH"/>
    <property type="match status" value="1"/>
</dbReference>
<dbReference type="GO" id="GO:0048024">
    <property type="term" value="P:regulation of mRNA splicing, via spliceosome"/>
    <property type="evidence" value="ECO:0007669"/>
    <property type="project" value="TreeGrafter"/>
</dbReference>
<evidence type="ECO:0000256" key="1">
    <source>
        <dbReference type="ARBA" id="ARBA00022723"/>
    </source>
</evidence>